<protein>
    <recommendedName>
        <fullName evidence="1">MULE transposase domain-containing protein</fullName>
    </recommendedName>
</protein>
<dbReference type="PANTHER" id="PTHR47160:SF5">
    <property type="entry name" value="MULE TRANSPOSASE DOMAIN-CONTAINING PROTEIN"/>
    <property type="match status" value="1"/>
</dbReference>
<dbReference type="PANTHER" id="PTHR47160">
    <property type="entry name" value="PUTATIVE-RELATED"/>
    <property type="match status" value="1"/>
</dbReference>
<sequence length="268" mass="31978">VAPSIFYQLFTINVILKNKNLPVVYALLPNKSQESYIRFFNLLIANIEVQPHNILSDFEKSIHIAIEHSLPGTRVIGCYFHLVQNLWRHIQLYKLVKTYAADPMIRKSFKFIQSLAFIPKKDVIFCFNKLRELAPVKFKCMLDYFEKYYIGSLKKNSNTIRSIPMFQIHLWNINERILNDCPKTNNSLESWHKQFEIDAKKHQTTYKLIEQFRIEQKNTDVLTIQIQSGDEFKRKNKEVQKDELIKRSLKDFKRDNFEKWAENFILLL</sequence>
<dbReference type="AlphaFoldDB" id="A0A3M7PC73"/>
<evidence type="ECO:0000259" key="1">
    <source>
        <dbReference type="Pfam" id="PF10551"/>
    </source>
</evidence>
<dbReference type="OrthoDB" id="10062872at2759"/>
<evidence type="ECO:0000313" key="3">
    <source>
        <dbReference type="Proteomes" id="UP000276133"/>
    </source>
</evidence>
<dbReference type="Proteomes" id="UP000276133">
    <property type="component" value="Unassembled WGS sequence"/>
</dbReference>
<keyword evidence="3" id="KW-1185">Reference proteome</keyword>
<proteinExistence type="predicted"/>
<feature type="non-terminal residue" evidence="2">
    <location>
        <position position="1"/>
    </location>
</feature>
<accession>A0A3M7PC73</accession>
<dbReference type="EMBL" id="REGN01012027">
    <property type="protein sequence ID" value="RMZ96603.1"/>
    <property type="molecule type" value="Genomic_DNA"/>
</dbReference>
<feature type="domain" description="MULE transposase" evidence="1">
    <location>
        <begin position="7"/>
        <end position="85"/>
    </location>
</feature>
<gene>
    <name evidence="2" type="ORF">BpHYR1_028538</name>
</gene>
<dbReference type="Pfam" id="PF10551">
    <property type="entry name" value="MULE"/>
    <property type="match status" value="1"/>
</dbReference>
<comment type="caution">
    <text evidence="2">The sequence shown here is derived from an EMBL/GenBank/DDBJ whole genome shotgun (WGS) entry which is preliminary data.</text>
</comment>
<organism evidence="2 3">
    <name type="scientific">Brachionus plicatilis</name>
    <name type="common">Marine rotifer</name>
    <name type="synonym">Brachionus muelleri</name>
    <dbReference type="NCBI Taxonomy" id="10195"/>
    <lineage>
        <taxon>Eukaryota</taxon>
        <taxon>Metazoa</taxon>
        <taxon>Spiralia</taxon>
        <taxon>Gnathifera</taxon>
        <taxon>Rotifera</taxon>
        <taxon>Eurotatoria</taxon>
        <taxon>Monogononta</taxon>
        <taxon>Pseudotrocha</taxon>
        <taxon>Ploima</taxon>
        <taxon>Brachionidae</taxon>
        <taxon>Brachionus</taxon>
    </lineage>
</organism>
<name>A0A3M7PC73_BRAPC</name>
<reference evidence="2 3" key="1">
    <citation type="journal article" date="2018" name="Sci. Rep.">
        <title>Genomic signatures of local adaptation to the degree of environmental predictability in rotifers.</title>
        <authorList>
            <person name="Franch-Gras L."/>
            <person name="Hahn C."/>
            <person name="Garcia-Roger E.M."/>
            <person name="Carmona M.J."/>
            <person name="Serra M."/>
            <person name="Gomez A."/>
        </authorList>
    </citation>
    <scope>NUCLEOTIDE SEQUENCE [LARGE SCALE GENOMIC DNA]</scope>
    <source>
        <strain evidence="2">HYR1</strain>
    </source>
</reference>
<dbReference type="InterPro" id="IPR018289">
    <property type="entry name" value="MULE_transposase_dom"/>
</dbReference>
<evidence type="ECO:0000313" key="2">
    <source>
        <dbReference type="EMBL" id="RMZ96603.1"/>
    </source>
</evidence>